<dbReference type="STRING" id="187304.B0E33_14975"/>
<dbReference type="OrthoDB" id="7914255at2"/>
<dbReference type="EMBL" id="CXST01000003">
    <property type="protein sequence ID" value="CTQ45928.1"/>
    <property type="molecule type" value="Genomic_DNA"/>
</dbReference>
<dbReference type="GO" id="GO:1990281">
    <property type="term" value="C:efflux pump complex"/>
    <property type="evidence" value="ECO:0007669"/>
    <property type="project" value="TreeGrafter"/>
</dbReference>
<dbReference type="Gene3D" id="2.40.420.20">
    <property type="match status" value="1"/>
</dbReference>
<sequence length="342" mass="36235">MRRGIFIFFLLTLAAASGAAPVARAGEFLAEPITVPETKAVFAEVKSRTVVPARARIGGTIKTISVREGDVVSADQVIALVVDEKIALELGAAEARIEVLRSQLHNARTELERVEQLVARGSAAQSRLDQVRTQFDVVTNQTVAAESEMAVVRQRASEGEILAPNAGRVLTVPVTEGSVILPGEEVARIASGRYFLRLSIPERHAAQITSGAKVLLGGRGLDPKPEAAETGSTATRQTFGTIVKVYPEITEGRVTADVDVDGLGDYFVNERTLVHVPVGERQVIAVPEAALSIRHGVDYVQVAVAAGTQDVAVVPGANVLHEGTVLVEILTGLRAGDRVLVP</sequence>
<keyword evidence="2" id="KW-0175">Coiled coil</keyword>
<accession>A0A0M6Y8C1</accession>
<dbReference type="InterPro" id="IPR006143">
    <property type="entry name" value="RND_pump_MFP"/>
</dbReference>
<dbReference type="RefSeq" id="WP_055660430.1">
    <property type="nucleotide sequence ID" value="NZ_CXST01000003.1"/>
</dbReference>
<proteinExistence type="inferred from homology"/>
<feature type="signal peptide" evidence="3">
    <location>
        <begin position="1"/>
        <end position="25"/>
    </location>
</feature>
<name>A0A0M6Y8C1_9HYPH</name>
<comment type="similarity">
    <text evidence="1">Belongs to the membrane fusion protein (MFP) (TC 8.A.1) family.</text>
</comment>
<evidence type="ECO:0000256" key="3">
    <source>
        <dbReference type="SAM" id="SignalP"/>
    </source>
</evidence>
<reference evidence="5" key="1">
    <citation type="submission" date="2015-07" db="EMBL/GenBank/DDBJ databases">
        <authorList>
            <person name="Rodrigo-Torres Lidia"/>
            <person name="Arahal R.David."/>
        </authorList>
    </citation>
    <scope>NUCLEOTIDE SEQUENCE [LARGE SCALE GENOMIC DNA]</scope>
    <source>
        <strain evidence="5">CECT 4801</strain>
    </source>
</reference>
<dbReference type="NCBIfam" id="TIGR01730">
    <property type="entry name" value="RND_mfp"/>
    <property type="match status" value="1"/>
</dbReference>
<protein>
    <submittedName>
        <fullName evidence="4">Multidrug transporter MdtA</fullName>
    </submittedName>
</protein>
<keyword evidence="5" id="KW-1185">Reference proteome</keyword>
<organism evidence="4 5">
    <name type="scientific">Roseibium aggregatum</name>
    <dbReference type="NCBI Taxonomy" id="187304"/>
    <lineage>
        <taxon>Bacteria</taxon>
        <taxon>Pseudomonadati</taxon>
        <taxon>Pseudomonadota</taxon>
        <taxon>Alphaproteobacteria</taxon>
        <taxon>Hyphomicrobiales</taxon>
        <taxon>Stappiaceae</taxon>
        <taxon>Roseibium</taxon>
    </lineage>
</organism>
<evidence type="ECO:0000313" key="4">
    <source>
        <dbReference type="EMBL" id="CTQ45928.1"/>
    </source>
</evidence>
<keyword evidence="3" id="KW-0732">Signal</keyword>
<evidence type="ECO:0000256" key="2">
    <source>
        <dbReference type="SAM" id="Coils"/>
    </source>
</evidence>
<gene>
    <name evidence="4" type="primary">mdtA_3</name>
    <name evidence="4" type="ORF">LAL4801_04383</name>
</gene>
<dbReference type="SUPFAM" id="SSF111369">
    <property type="entry name" value="HlyD-like secretion proteins"/>
    <property type="match status" value="1"/>
</dbReference>
<dbReference type="Gene3D" id="1.10.287.470">
    <property type="entry name" value="Helix hairpin bin"/>
    <property type="match status" value="1"/>
</dbReference>
<dbReference type="Gene3D" id="2.40.50.100">
    <property type="match status" value="1"/>
</dbReference>
<feature type="coiled-coil region" evidence="2">
    <location>
        <begin position="90"/>
        <end position="117"/>
    </location>
</feature>
<dbReference type="GO" id="GO:0015562">
    <property type="term" value="F:efflux transmembrane transporter activity"/>
    <property type="evidence" value="ECO:0007669"/>
    <property type="project" value="TreeGrafter"/>
</dbReference>
<evidence type="ECO:0000256" key="1">
    <source>
        <dbReference type="ARBA" id="ARBA00009477"/>
    </source>
</evidence>
<feature type="chain" id="PRO_5005807590" evidence="3">
    <location>
        <begin position="26"/>
        <end position="342"/>
    </location>
</feature>
<dbReference type="AlphaFoldDB" id="A0A0M6Y8C1"/>
<evidence type="ECO:0000313" key="5">
    <source>
        <dbReference type="Proteomes" id="UP000048926"/>
    </source>
</evidence>
<dbReference type="Proteomes" id="UP000048926">
    <property type="component" value="Unassembled WGS sequence"/>
</dbReference>
<dbReference type="PANTHER" id="PTHR30469">
    <property type="entry name" value="MULTIDRUG RESISTANCE PROTEIN MDTA"/>
    <property type="match status" value="1"/>
</dbReference>